<feature type="region of interest" description="Disordered" evidence="17">
    <location>
        <begin position="74"/>
        <end position="473"/>
    </location>
</feature>
<keyword evidence="12" id="KW-0460">Magnesium</keyword>
<dbReference type="PROSITE" id="PS51746">
    <property type="entry name" value="PPM_2"/>
    <property type="match status" value="1"/>
</dbReference>
<feature type="compositionally biased region" description="Polar residues" evidence="17">
    <location>
        <begin position="1055"/>
        <end position="1066"/>
    </location>
</feature>
<dbReference type="OrthoDB" id="2021138at2759"/>
<dbReference type="InterPro" id="IPR013716">
    <property type="entry name" value="Adenylate_cyclase_G-a-bd"/>
</dbReference>
<keyword evidence="7" id="KW-0433">Leucine-rich repeat</keyword>
<evidence type="ECO:0000256" key="14">
    <source>
        <dbReference type="ARBA" id="ARBA00023239"/>
    </source>
</evidence>
<feature type="compositionally biased region" description="Polar residues" evidence="17">
    <location>
        <begin position="195"/>
        <end position="214"/>
    </location>
</feature>
<evidence type="ECO:0000313" key="22">
    <source>
        <dbReference type="Proteomes" id="UP000054466"/>
    </source>
</evidence>
<feature type="compositionally biased region" description="Low complexity" evidence="17">
    <location>
        <begin position="319"/>
        <end position="332"/>
    </location>
</feature>
<dbReference type="Gene3D" id="3.80.10.10">
    <property type="entry name" value="Ribonuclease Inhibitor"/>
    <property type="match status" value="4"/>
</dbReference>
<dbReference type="GO" id="GO:0005524">
    <property type="term" value="F:ATP binding"/>
    <property type="evidence" value="ECO:0007669"/>
    <property type="project" value="UniProtKB-KW"/>
</dbReference>
<feature type="compositionally biased region" description="Basic residues" evidence="17">
    <location>
        <begin position="444"/>
        <end position="453"/>
    </location>
</feature>
<evidence type="ECO:0000313" key="21">
    <source>
        <dbReference type="EMBL" id="KIW24407.1"/>
    </source>
</evidence>
<evidence type="ECO:0000256" key="10">
    <source>
        <dbReference type="ARBA" id="ARBA00022741"/>
    </source>
</evidence>
<evidence type="ECO:0000256" key="13">
    <source>
        <dbReference type="ARBA" id="ARBA00022998"/>
    </source>
</evidence>
<gene>
    <name evidence="21" type="ORF">PV07_10125</name>
</gene>
<feature type="compositionally biased region" description="Basic and acidic residues" evidence="17">
    <location>
        <begin position="343"/>
        <end position="355"/>
    </location>
</feature>
<sequence length="2086" mass="232215">MVCSVELTWNLRSIQASTLPFLAMSRSNNEVAPWDTRPTQPMPPKAMAIFGTGTNPNATGRQQFPQPRAIHDIAPWDTQHPDDDDDIAPWERDPQAHISGTRPLNSSYFNDSSGRDAPGSSRRPDTARTNTSDSPEYDGDARRPSIASATTVSSTGSRSSTANGRFHKSLKGFFGEDPTDSRKGSTADLAESVPIASSSDKPSQRSGSVQTQTTVDDRPKTPAPPPSSDVTPWAYQNFEDVSNFGSAPIRQEQQQQQLQPQHESLQPVAPASTHRRGLLHRHTRSKEDPPKGQQTPASIPKRPSTSRESSTSNLAFYRNTPPNSTPMSSSTTLTRNASPAPQSRKEPPTQSEKRSIFSKLTKSRKDKQSPQPEPIKTNVEVVRPPEEQKKGRIQSTKTTTSDLSDNKRDRETSVASVDSASTIKATDPSPKLDRTQTASSKASRFTRHGRHRGPSIQSDTSEKGKATSQQAPMQAGVFSLDTNFDDMSDIISQPPAPKTPGEAGIWTGKASATPMSELSAPAWDAPDSWAVKGQEDEVLDSLPEATEDGLPAIQEEDGISYFMRVFRTDGTFATLSMSINATVAEVLQSLAKKSVLHDSIDNYQLLMRKHQLSRQLGSGERPVAMQKKLLYLAGYTERDRVEEVGREDNSYLIRFTFSHEKQTGYGSGLDKDPAFNKMQKFSHVDLSGKSLVTIPIILYTKASEIISINLSRNLALKVPKDFITACINLREIKFTGNEAWRLPPSLAWASRLTVLDVSNNRLEQLEHAELHRLMGLVSLKLANNKLSELPPSFSYFRQLRSLNLSSNNFTTFPENICSLKSLVDLDISFNKLSSLPKISQLTTLERLWVTNNDLKGPFNETFASLINLKEIDARFNAITNIDNVTSLPNLEQLLVGHNNITTFKGSFPKLRVLVLDHCPITSFELDQPVPTLSSLNIASAKLVEFKETMFDHMPNLQKLNLDKNHLSNMSSQIGRLTKLEFLSMAKNPLNIVPPSIGNLAELKFLNLRECNVKSLPPEIWYCRKLETLNLSSNVLETFPKQNAAPPPSEPKDYTPTATPGLSTSPSFDDLGKLEDFQARRPSQASSGMMSIGSSPGARKNSVVSLSAHRKQSVISRTNTEYSMSAATRKDSNISQARLHNTFAGSLRYLYLADNRLEDDVFRELVLLPELRVLNLSYNELDDFPQGVLRRWPQLSELYLSGNELTSLPSDDLEESSNLRILHLNANRFQVLPAELCNVHKLSTLDVGSNSLKYNVSNWPYDWNWNRNTNLKYLNFSANKRLEIKPAAHQNQSHFHSMNRNDTTDLTSFNTLKYLRVLGLMDVTLLTNTIPDDNEDRRVRTSASVVGALMYGMADTLGKNEHLSTLDLLKPNFRGQDSEILIGMFDGQTMSSGGSRVAKYLHENFSAVFYDELKKAESLKDTPIDALRRTFLAINKDMANFASSNFDTKEHRLANGHRGSTVANILGPDDLSSGGVAAVLYINGQELHVANVGDIEAILIQSNGQHRQLTRKHDPAEPGERERIREAGGYVSRQGRLNDVLEVSRAFGYYSHMPSVIAAPHTFKCQITESDELIVVATKEFWDYVTVDVAVDAARAEKNDLMLAAQKLRDLAMAFGARDKIMVMVLGISDLRKRGNHRFRGTSLSMAKEMGLDEGAIFPSSRKARRKGETLVGDSRLARLEEPEPPVGDVAICFTDIKNSTALWEILPVPMRSAIMMHNELMRRQLRIIGGYEVKTEGDAFMVSFPTVTSALLWCFSCQSHLLELPWPQEILETVHCQEKLDSEQNTIYRGLSVRMGMHWGRPVCEQDPITRRMDYFGPMVNKAARVSAVADGGQITVSSDFIAEVQRTLESYADDDRRDSVGSEDTVNDDPLSVQIRRELRQLSSQGFEVKDLGEKKLKGLENPEYIYLMYPHSLASRLEIPPGAEQKVQLGGEGPATADEKGQPGTLGKDSQLKDLQLDEVWKLWDIALRLEMLCSCLEAPERAAGLHKPELSLLTRMKERGGVQTDGFMMNLLEHQVTRVEACATTLQLRHMYRPFQKGVSLFDQAKPISEVLHEISTILAEVKEERNQIHTPDTGEETDSESG</sequence>
<evidence type="ECO:0000256" key="16">
    <source>
        <dbReference type="ARBA" id="ARBA00032637"/>
    </source>
</evidence>
<dbReference type="InterPro" id="IPR029787">
    <property type="entry name" value="Nucleotide_cyclase"/>
</dbReference>
<evidence type="ECO:0000259" key="20">
    <source>
        <dbReference type="PROSITE" id="PS51746"/>
    </source>
</evidence>
<feature type="region of interest" description="Disordered" evidence="17">
    <location>
        <begin position="1038"/>
        <end position="1066"/>
    </location>
</feature>
<evidence type="ECO:0000256" key="4">
    <source>
        <dbReference type="ARBA" id="ARBA00005381"/>
    </source>
</evidence>
<dbReference type="SUPFAM" id="SSF55073">
    <property type="entry name" value="Nucleotide cyclase"/>
    <property type="match status" value="1"/>
</dbReference>
<dbReference type="CDD" id="cd00143">
    <property type="entry name" value="PP2Cc"/>
    <property type="match status" value="1"/>
</dbReference>
<dbReference type="FunFam" id="3.60.40.10:FF:000055">
    <property type="entry name" value="Adenylate cyclase AcyA"/>
    <property type="match status" value="1"/>
</dbReference>
<dbReference type="VEuPathDB" id="FungiDB:PV07_10125"/>
<feature type="region of interest" description="Disordered" evidence="17">
    <location>
        <begin position="2067"/>
        <end position="2086"/>
    </location>
</feature>
<dbReference type="CDD" id="cd07302">
    <property type="entry name" value="CHD"/>
    <property type="match status" value="1"/>
</dbReference>
<proteinExistence type="inferred from homology"/>
<keyword evidence="9" id="KW-0677">Repeat</keyword>
<comment type="cofactor">
    <cofactor evidence="2">
        <name>Mg(2+)</name>
        <dbReference type="ChEBI" id="CHEBI:18420"/>
    </cofactor>
</comment>
<dbReference type="Gene3D" id="3.60.40.10">
    <property type="entry name" value="PPM-type phosphatase domain"/>
    <property type="match status" value="1"/>
</dbReference>
<feature type="compositionally biased region" description="Polar residues" evidence="17">
    <location>
        <begin position="413"/>
        <end position="424"/>
    </location>
</feature>
<dbReference type="EC" id="4.6.1.1" evidence="5"/>
<evidence type="ECO:0000256" key="2">
    <source>
        <dbReference type="ARBA" id="ARBA00001946"/>
    </source>
</evidence>
<dbReference type="InterPro" id="IPR001054">
    <property type="entry name" value="A/G_cyclase"/>
</dbReference>
<dbReference type="Pfam" id="PF13855">
    <property type="entry name" value="LRR_8"/>
    <property type="match status" value="1"/>
</dbReference>
<feature type="region of interest" description="Disordered" evidence="17">
    <location>
        <begin position="1927"/>
        <end position="1951"/>
    </location>
</feature>
<dbReference type="InterPro" id="IPR000159">
    <property type="entry name" value="RA_dom"/>
</dbReference>
<evidence type="ECO:0000256" key="15">
    <source>
        <dbReference type="ARBA" id="ARBA00032597"/>
    </source>
</evidence>
<comment type="function">
    <text evidence="3">Plays essential roles in regulation of cellular metabolism by catalyzing the synthesis of a second messenger, cAMP.</text>
</comment>
<dbReference type="SMART" id="SM00044">
    <property type="entry name" value="CYCc"/>
    <property type="match status" value="1"/>
</dbReference>
<dbReference type="PROSITE" id="PS50125">
    <property type="entry name" value="GUANYLATE_CYCLASE_2"/>
    <property type="match status" value="1"/>
</dbReference>
<feature type="compositionally biased region" description="Low complexity" evidence="17">
    <location>
        <begin position="251"/>
        <end position="267"/>
    </location>
</feature>
<dbReference type="GO" id="GO:0004016">
    <property type="term" value="F:adenylate cyclase activity"/>
    <property type="evidence" value="ECO:0007669"/>
    <property type="project" value="UniProtKB-EC"/>
</dbReference>
<keyword evidence="14" id="KW-0456">Lyase</keyword>
<dbReference type="InterPro" id="IPR055414">
    <property type="entry name" value="LRR_R13L4/SHOC2-like"/>
</dbReference>
<evidence type="ECO:0000256" key="8">
    <source>
        <dbReference type="ARBA" id="ARBA00022723"/>
    </source>
</evidence>
<dbReference type="SUPFAM" id="SSF52058">
    <property type="entry name" value="L domain-like"/>
    <property type="match status" value="2"/>
</dbReference>
<name>A0A0D2AHN3_9EURO</name>
<feature type="compositionally biased region" description="Basic residues" evidence="17">
    <location>
        <begin position="273"/>
        <end position="284"/>
    </location>
</feature>
<dbReference type="InterPro" id="IPR001611">
    <property type="entry name" value="Leu-rich_rpt"/>
</dbReference>
<feature type="region of interest" description="Disordered" evidence="17">
    <location>
        <begin position="1078"/>
        <end position="1129"/>
    </location>
</feature>
<dbReference type="SMART" id="SM00365">
    <property type="entry name" value="LRR_SD22"/>
    <property type="match status" value="5"/>
</dbReference>
<evidence type="ECO:0000256" key="17">
    <source>
        <dbReference type="SAM" id="MobiDB-lite"/>
    </source>
</evidence>
<dbReference type="GeneID" id="27349319"/>
<feature type="domain" description="Guanylate cyclase" evidence="18">
    <location>
        <begin position="1690"/>
        <end position="1827"/>
    </location>
</feature>
<dbReference type="SMART" id="SM00364">
    <property type="entry name" value="LRR_BAC"/>
    <property type="match status" value="10"/>
</dbReference>
<evidence type="ECO:0000256" key="9">
    <source>
        <dbReference type="ARBA" id="ARBA00022737"/>
    </source>
</evidence>
<evidence type="ECO:0000256" key="6">
    <source>
        <dbReference type="ARBA" id="ARBA00021420"/>
    </source>
</evidence>
<keyword evidence="13" id="KW-0115">cAMP biosynthesis</keyword>
<evidence type="ECO:0000256" key="7">
    <source>
        <dbReference type="ARBA" id="ARBA00022614"/>
    </source>
</evidence>
<dbReference type="Gene3D" id="3.30.70.1230">
    <property type="entry name" value="Nucleotide cyclase"/>
    <property type="match status" value="1"/>
</dbReference>
<keyword evidence="10" id="KW-0547">Nucleotide-binding</keyword>
<protein>
    <recommendedName>
        <fullName evidence="6">Adenylate cyclase</fullName>
        <ecNumber evidence="5">4.6.1.1</ecNumber>
    </recommendedName>
    <alternativeName>
        <fullName evidence="15">ATP pyrophosphate-lyase</fullName>
    </alternativeName>
    <alternativeName>
        <fullName evidence="16">Adenylyl cyclase</fullName>
    </alternativeName>
</protein>
<keyword evidence="11" id="KW-0067">ATP-binding</keyword>
<feature type="compositionally biased region" description="Acidic residues" evidence="17">
    <location>
        <begin position="2077"/>
        <end position="2086"/>
    </location>
</feature>
<dbReference type="SUPFAM" id="SSF81606">
    <property type="entry name" value="PP2C-like"/>
    <property type="match status" value="1"/>
</dbReference>
<dbReference type="STRING" id="569365.A0A0D2AHN3"/>
<dbReference type="InterPro" id="IPR055071">
    <property type="entry name" value="RA_PHLPP-like"/>
</dbReference>
<dbReference type="PROSITE" id="PS50200">
    <property type="entry name" value="RA"/>
    <property type="match status" value="1"/>
</dbReference>
<evidence type="ECO:0000259" key="18">
    <source>
        <dbReference type="PROSITE" id="PS50125"/>
    </source>
</evidence>
<dbReference type="Proteomes" id="UP000054466">
    <property type="component" value="Unassembled WGS sequence"/>
</dbReference>
<dbReference type="InterPro" id="IPR036457">
    <property type="entry name" value="PPM-type-like_dom_sf"/>
</dbReference>
<dbReference type="SMART" id="SM00314">
    <property type="entry name" value="RA"/>
    <property type="match status" value="1"/>
</dbReference>
<feature type="compositionally biased region" description="Low complexity" evidence="17">
    <location>
        <begin position="145"/>
        <end position="162"/>
    </location>
</feature>
<evidence type="ECO:0000256" key="12">
    <source>
        <dbReference type="ARBA" id="ARBA00022842"/>
    </source>
</evidence>
<dbReference type="PANTHER" id="PTHR48051:SF1">
    <property type="entry name" value="RAS SUPPRESSOR PROTEIN 1"/>
    <property type="match status" value="1"/>
</dbReference>
<dbReference type="RefSeq" id="XP_016244623.1">
    <property type="nucleotide sequence ID" value="XM_016397432.1"/>
</dbReference>
<accession>A0A0D2AHN3</accession>
<dbReference type="FunFam" id="3.80.10.10:FF:000408">
    <property type="entry name" value="Adenylate cyclase"/>
    <property type="match status" value="1"/>
</dbReference>
<evidence type="ECO:0000256" key="5">
    <source>
        <dbReference type="ARBA" id="ARBA00012201"/>
    </source>
</evidence>
<dbReference type="GO" id="GO:0035556">
    <property type="term" value="P:intracellular signal transduction"/>
    <property type="evidence" value="ECO:0007669"/>
    <property type="project" value="InterPro"/>
</dbReference>
<feature type="domain" description="Ras-associating" evidence="19">
    <location>
        <begin position="560"/>
        <end position="650"/>
    </location>
</feature>
<dbReference type="Pfam" id="PF23010">
    <property type="entry name" value="RA_3"/>
    <property type="match status" value="1"/>
</dbReference>
<evidence type="ECO:0000259" key="19">
    <source>
        <dbReference type="PROSITE" id="PS50200"/>
    </source>
</evidence>
<dbReference type="InterPro" id="IPR050216">
    <property type="entry name" value="LRR_domain-containing"/>
</dbReference>
<dbReference type="GO" id="GO:0006171">
    <property type="term" value="P:cAMP biosynthetic process"/>
    <property type="evidence" value="ECO:0007669"/>
    <property type="project" value="UniProtKB-KW"/>
</dbReference>
<feature type="compositionally biased region" description="Polar residues" evidence="17">
    <location>
        <begin position="393"/>
        <end position="403"/>
    </location>
</feature>
<dbReference type="GO" id="GO:0000287">
    <property type="term" value="F:magnesium ion binding"/>
    <property type="evidence" value="ECO:0007669"/>
    <property type="project" value="InterPro"/>
</dbReference>
<dbReference type="InterPro" id="IPR003591">
    <property type="entry name" value="Leu-rich_rpt_typical-subtyp"/>
</dbReference>
<feature type="domain" description="PPM-type phosphatase" evidence="20">
    <location>
        <begin position="1349"/>
        <end position="1627"/>
    </location>
</feature>
<comment type="similarity">
    <text evidence="4">Belongs to the adenylyl cyclase class-3 family.</text>
</comment>
<evidence type="ECO:0000256" key="1">
    <source>
        <dbReference type="ARBA" id="ARBA00001593"/>
    </source>
</evidence>
<dbReference type="Pfam" id="PF23598">
    <property type="entry name" value="LRR_14"/>
    <property type="match status" value="1"/>
</dbReference>
<dbReference type="FunFam" id="3.80.10.10:FF:000305">
    <property type="entry name" value="Adenylate cyclase AcyA"/>
    <property type="match status" value="1"/>
</dbReference>
<dbReference type="Pfam" id="PF00211">
    <property type="entry name" value="Guanylate_cyc"/>
    <property type="match status" value="1"/>
</dbReference>
<keyword evidence="8" id="KW-0479">Metal-binding</keyword>
<dbReference type="InterPro" id="IPR001932">
    <property type="entry name" value="PPM-type_phosphatase-like_dom"/>
</dbReference>
<dbReference type="InterPro" id="IPR032675">
    <property type="entry name" value="LRR_dom_sf"/>
</dbReference>
<reference evidence="21 22" key="1">
    <citation type="submission" date="2015-01" db="EMBL/GenBank/DDBJ databases">
        <title>The Genome Sequence of Cladophialophora immunda CBS83496.</title>
        <authorList>
            <consortium name="The Broad Institute Genomics Platform"/>
            <person name="Cuomo C."/>
            <person name="de Hoog S."/>
            <person name="Gorbushina A."/>
            <person name="Stielow B."/>
            <person name="Teixiera M."/>
            <person name="Abouelleil A."/>
            <person name="Chapman S.B."/>
            <person name="Priest M."/>
            <person name="Young S.K."/>
            <person name="Wortman J."/>
            <person name="Nusbaum C."/>
            <person name="Birren B."/>
        </authorList>
    </citation>
    <scope>NUCLEOTIDE SEQUENCE [LARGE SCALE GENOMIC DNA]</scope>
    <source>
        <strain evidence="21 22">CBS 83496</strain>
    </source>
</reference>
<evidence type="ECO:0000256" key="11">
    <source>
        <dbReference type="ARBA" id="ARBA00022840"/>
    </source>
</evidence>
<dbReference type="PANTHER" id="PTHR48051">
    <property type="match status" value="1"/>
</dbReference>
<dbReference type="PROSITE" id="PS51450">
    <property type="entry name" value="LRR"/>
    <property type="match status" value="5"/>
</dbReference>
<feature type="compositionally biased region" description="Polar residues" evidence="17">
    <location>
        <begin position="102"/>
        <end position="112"/>
    </location>
</feature>
<dbReference type="SMART" id="SM00332">
    <property type="entry name" value="PP2Cc"/>
    <property type="match status" value="1"/>
</dbReference>
<feature type="compositionally biased region" description="Polar residues" evidence="17">
    <location>
        <begin position="1112"/>
        <end position="1125"/>
    </location>
</feature>
<dbReference type="Pfam" id="PF08509">
    <property type="entry name" value="Ad_cyc_g-alpha"/>
    <property type="match status" value="1"/>
</dbReference>
<organism evidence="21 22">
    <name type="scientific">Cladophialophora immunda</name>
    <dbReference type="NCBI Taxonomy" id="569365"/>
    <lineage>
        <taxon>Eukaryota</taxon>
        <taxon>Fungi</taxon>
        <taxon>Dikarya</taxon>
        <taxon>Ascomycota</taxon>
        <taxon>Pezizomycotina</taxon>
        <taxon>Eurotiomycetes</taxon>
        <taxon>Chaetothyriomycetidae</taxon>
        <taxon>Chaetothyriales</taxon>
        <taxon>Herpotrichiellaceae</taxon>
        <taxon>Cladophialophora</taxon>
    </lineage>
</organism>
<evidence type="ECO:0000256" key="3">
    <source>
        <dbReference type="ARBA" id="ARBA00003896"/>
    </source>
</evidence>
<keyword evidence="22" id="KW-1185">Reference proteome</keyword>
<dbReference type="CDD" id="cd17214">
    <property type="entry name" value="RA_CYR1_like"/>
    <property type="match status" value="1"/>
</dbReference>
<dbReference type="GO" id="GO:0005737">
    <property type="term" value="C:cytoplasm"/>
    <property type="evidence" value="ECO:0007669"/>
    <property type="project" value="TreeGrafter"/>
</dbReference>
<dbReference type="SMART" id="SM00369">
    <property type="entry name" value="LRR_TYP"/>
    <property type="match status" value="10"/>
</dbReference>
<comment type="catalytic activity">
    <reaction evidence="1">
        <text>ATP = 3',5'-cyclic AMP + diphosphate</text>
        <dbReference type="Rhea" id="RHEA:15389"/>
        <dbReference type="ChEBI" id="CHEBI:30616"/>
        <dbReference type="ChEBI" id="CHEBI:33019"/>
        <dbReference type="ChEBI" id="CHEBI:58165"/>
        <dbReference type="EC" id="4.6.1.1"/>
    </reaction>
</comment>
<feature type="compositionally biased region" description="Low complexity" evidence="17">
    <location>
        <begin position="1085"/>
        <end position="1094"/>
    </location>
</feature>
<dbReference type="EMBL" id="KN847045">
    <property type="protein sequence ID" value="KIW24407.1"/>
    <property type="molecule type" value="Genomic_DNA"/>
</dbReference>
<dbReference type="Pfam" id="PF00481">
    <property type="entry name" value="PP2C"/>
    <property type="match status" value="1"/>
</dbReference>
<dbReference type="FunFam" id="3.80.10.10:FF:000220">
    <property type="entry name" value="Adenylate cyclase AcyA"/>
    <property type="match status" value="1"/>
</dbReference>